<protein>
    <submittedName>
        <fullName evidence="1">Uncharacterized protein</fullName>
    </submittedName>
</protein>
<sequence>MYVKICLKSPKDLLIRHETYVDISIQLFSGSVSPEQSLSGFEQGHTGMRIESPRVAVCPSHYSFQGWQDPSTLFFPISSIFL</sequence>
<name>A0A4C1UC54_EUMVA</name>
<keyword evidence="2" id="KW-1185">Reference proteome</keyword>
<accession>A0A4C1UC54</accession>
<dbReference type="AlphaFoldDB" id="A0A4C1UC54"/>
<gene>
    <name evidence="1" type="ORF">EVAR_10136_1</name>
</gene>
<dbReference type="Proteomes" id="UP000299102">
    <property type="component" value="Unassembled WGS sequence"/>
</dbReference>
<comment type="caution">
    <text evidence="1">The sequence shown here is derived from an EMBL/GenBank/DDBJ whole genome shotgun (WGS) entry which is preliminary data.</text>
</comment>
<reference evidence="1 2" key="1">
    <citation type="journal article" date="2019" name="Commun. Biol.">
        <title>The bagworm genome reveals a unique fibroin gene that provides high tensile strength.</title>
        <authorList>
            <person name="Kono N."/>
            <person name="Nakamura H."/>
            <person name="Ohtoshi R."/>
            <person name="Tomita M."/>
            <person name="Numata K."/>
            <person name="Arakawa K."/>
        </authorList>
    </citation>
    <scope>NUCLEOTIDE SEQUENCE [LARGE SCALE GENOMIC DNA]</scope>
</reference>
<evidence type="ECO:0000313" key="1">
    <source>
        <dbReference type="EMBL" id="GBP24035.1"/>
    </source>
</evidence>
<proteinExistence type="predicted"/>
<organism evidence="1 2">
    <name type="scientific">Eumeta variegata</name>
    <name type="common">Bagworm moth</name>
    <name type="synonym">Eumeta japonica</name>
    <dbReference type="NCBI Taxonomy" id="151549"/>
    <lineage>
        <taxon>Eukaryota</taxon>
        <taxon>Metazoa</taxon>
        <taxon>Ecdysozoa</taxon>
        <taxon>Arthropoda</taxon>
        <taxon>Hexapoda</taxon>
        <taxon>Insecta</taxon>
        <taxon>Pterygota</taxon>
        <taxon>Neoptera</taxon>
        <taxon>Endopterygota</taxon>
        <taxon>Lepidoptera</taxon>
        <taxon>Glossata</taxon>
        <taxon>Ditrysia</taxon>
        <taxon>Tineoidea</taxon>
        <taxon>Psychidae</taxon>
        <taxon>Oiketicinae</taxon>
        <taxon>Eumeta</taxon>
    </lineage>
</organism>
<dbReference type="EMBL" id="BGZK01000156">
    <property type="protein sequence ID" value="GBP24035.1"/>
    <property type="molecule type" value="Genomic_DNA"/>
</dbReference>
<evidence type="ECO:0000313" key="2">
    <source>
        <dbReference type="Proteomes" id="UP000299102"/>
    </source>
</evidence>